<keyword evidence="1" id="KW-0472">Membrane</keyword>
<reference evidence="2" key="1">
    <citation type="submission" date="2020-03" db="EMBL/GenBank/DDBJ databases">
        <title>Hybrid Assembly of Korean Phytophthora infestans isolates.</title>
        <authorList>
            <person name="Prokchorchik M."/>
            <person name="Lee Y."/>
            <person name="Seo J."/>
            <person name="Cho J.-H."/>
            <person name="Park Y.-E."/>
            <person name="Jang D.-C."/>
            <person name="Im J.-S."/>
            <person name="Choi J.-G."/>
            <person name="Park H.-J."/>
            <person name="Lee G.-B."/>
            <person name="Lee Y.-G."/>
            <person name="Hong S.-Y."/>
            <person name="Cho K."/>
            <person name="Sohn K.H."/>
        </authorList>
    </citation>
    <scope>NUCLEOTIDE SEQUENCE</scope>
    <source>
        <strain evidence="2">KR_2_A2</strain>
    </source>
</reference>
<name>A0A8S9TM20_PHYIN</name>
<dbReference type="Proteomes" id="UP000704712">
    <property type="component" value="Unassembled WGS sequence"/>
</dbReference>
<protein>
    <submittedName>
        <fullName evidence="2">Uncharacterized protein</fullName>
    </submittedName>
</protein>
<evidence type="ECO:0000313" key="2">
    <source>
        <dbReference type="EMBL" id="KAF4129481.1"/>
    </source>
</evidence>
<gene>
    <name evidence="2" type="ORF">GN958_ATG21340</name>
</gene>
<feature type="transmembrane region" description="Helical" evidence="1">
    <location>
        <begin position="17"/>
        <end position="38"/>
    </location>
</feature>
<proteinExistence type="predicted"/>
<keyword evidence="1" id="KW-0812">Transmembrane</keyword>
<organism evidence="2 3">
    <name type="scientific">Phytophthora infestans</name>
    <name type="common">Potato late blight agent</name>
    <name type="synonym">Botrytis infestans</name>
    <dbReference type="NCBI Taxonomy" id="4787"/>
    <lineage>
        <taxon>Eukaryota</taxon>
        <taxon>Sar</taxon>
        <taxon>Stramenopiles</taxon>
        <taxon>Oomycota</taxon>
        <taxon>Peronosporomycetes</taxon>
        <taxon>Peronosporales</taxon>
        <taxon>Peronosporaceae</taxon>
        <taxon>Phytophthora</taxon>
    </lineage>
</organism>
<evidence type="ECO:0000313" key="3">
    <source>
        <dbReference type="Proteomes" id="UP000704712"/>
    </source>
</evidence>
<comment type="caution">
    <text evidence="2">The sequence shown here is derived from an EMBL/GenBank/DDBJ whole genome shotgun (WGS) entry which is preliminary data.</text>
</comment>
<evidence type="ECO:0000256" key="1">
    <source>
        <dbReference type="SAM" id="Phobius"/>
    </source>
</evidence>
<sequence>MDVKCIQLCMFKCTMPMIMVVIQAVMVWTVIVNLLRLFNSMTMLWKMTDMSMLMSKVMLLLRVHKMMKINHVTSMKTLMSMLVKYLRTKTIRKRMILSTLKRKK</sequence>
<dbReference type="EMBL" id="JAACNO010002958">
    <property type="protein sequence ID" value="KAF4129481.1"/>
    <property type="molecule type" value="Genomic_DNA"/>
</dbReference>
<keyword evidence="1" id="KW-1133">Transmembrane helix</keyword>
<accession>A0A8S9TM20</accession>
<dbReference type="AlphaFoldDB" id="A0A8S9TM20"/>